<dbReference type="EMBL" id="LT607756">
    <property type="protein sequence ID" value="SCG84986.1"/>
    <property type="molecule type" value="Genomic_DNA"/>
</dbReference>
<proteinExistence type="inferred from homology"/>
<keyword evidence="4 6" id="KW-0689">Ribosomal protein</keyword>
<dbReference type="GO" id="GO:0006412">
    <property type="term" value="P:translation"/>
    <property type="evidence" value="ECO:0007669"/>
    <property type="project" value="UniProtKB-UniRule"/>
</dbReference>
<evidence type="ECO:0000313" key="11">
    <source>
        <dbReference type="Proteomes" id="UP000094707"/>
    </source>
</evidence>
<protein>
    <recommendedName>
        <fullName evidence="6">Large ribosomal subunit protein uL11</fullName>
    </recommendedName>
</protein>
<dbReference type="CDD" id="cd00349">
    <property type="entry name" value="Ribosomal_L11"/>
    <property type="match status" value="1"/>
</dbReference>
<dbReference type="FunFam" id="3.30.1550.10:FF:000007">
    <property type="entry name" value="50S ribosomal protein L11"/>
    <property type="match status" value="1"/>
</dbReference>
<keyword evidence="5 6" id="KW-0687">Ribonucleoprotein</keyword>
<evidence type="ECO:0000313" key="10">
    <source>
        <dbReference type="EMBL" id="SCG84986.1"/>
    </source>
</evidence>
<accession>A0A1D3L0B5</accession>
<dbReference type="InterPro" id="IPR036769">
    <property type="entry name" value="Ribosomal_uL11_C_sf"/>
</dbReference>
<dbReference type="Pfam" id="PF00298">
    <property type="entry name" value="Ribosomal_L11"/>
    <property type="match status" value="1"/>
</dbReference>
<comment type="function">
    <text evidence="6">Forms part of the ribosomal stalk which helps the ribosome interact with GTP-bound translation factors.</text>
</comment>
<keyword evidence="11" id="KW-1185">Reference proteome</keyword>
<comment type="similarity">
    <text evidence="1 6 7">Belongs to the universal ribosomal protein uL11 family.</text>
</comment>
<dbReference type="STRING" id="118062.MCBB_0406"/>
<comment type="subunit">
    <text evidence="6">Part of the ribosomal stalk of the 50S ribosomal subunit. Interacts with L10 and the large rRNA to form the base of the stalk. L10 forms an elongated spine to which L12 dimers bind in a sequential fashion forming a multimeric L10(L12)X complex.</text>
</comment>
<name>A0A1D3L0B5_9EURY</name>
<evidence type="ECO:0000256" key="5">
    <source>
        <dbReference type="ARBA" id="ARBA00023274"/>
    </source>
</evidence>
<dbReference type="KEGG" id="mcub:MCBB_0406"/>
<feature type="domain" description="Large ribosomal subunit protein uL11 N-terminal" evidence="9">
    <location>
        <begin position="6"/>
        <end position="64"/>
    </location>
</feature>
<dbReference type="SUPFAM" id="SSF54747">
    <property type="entry name" value="Ribosomal L11/L12e N-terminal domain"/>
    <property type="match status" value="1"/>
</dbReference>
<dbReference type="PANTHER" id="PTHR11661">
    <property type="entry name" value="60S RIBOSOMAL PROTEIN L12"/>
    <property type="match status" value="1"/>
</dbReference>
<dbReference type="PATRIC" id="fig|129848.4.peg.409"/>
<gene>
    <name evidence="6 10" type="primary">rpl11</name>
    <name evidence="10" type="ORF">MCBB_0406</name>
</gene>
<dbReference type="HAMAP" id="MF_00736">
    <property type="entry name" value="Ribosomal_uL11"/>
    <property type="match status" value="1"/>
</dbReference>
<evidence type="ECO:0000256" key="1">
    <source>
        <dbReference type="ARBA" id="ARBA00010537"/>
    </source>
</evidence>
<dbReference type="InterPro" id="IPR020783">
    <property type="entry name" value="Ribosomal_uL11_C"/>
</dbReference>
<dbReference type="InterPro" id="IPR036796">
    <property type="entry name" value="Ribosomal_uL11_N_sf"/>
</dbReference>
<dbReference type="InterPro" id="IPR020785">
    <property type="entry name" value="Ribosomal_uL11_CS"/>
</dbReference>
<evidence type="ECO:0000256" key="7">
    <source>
        <dbReference type="RuleBase" id="RU003978"/>
    </source>
</evidence>
<evidence type="ECO:0000256" key="3">
    <source>
        <dbReference type="ARBA" id="ARBA00022884"/>
    </source>
</evidence>
<dbReference type="RefSeq" id="WP_071906096.1">
    <property type="nucleotide sequence ID" value="NZ_LT607756.1"/>
</dbReference>
<reference evidence="10 11" key="1">
    <citation type="submission" date="2016-08" db="EMBL/GenBank/DDBJ databases">
        <authorList>
            <person name="Seilhamer J.J."/>
        </authorList>
    </citation>
    <scope>NUCLEOTIDE SEQUENCE [LARGE SCALE GENOMIC DNA]</scope>
    <source>
        <strain evidence="10">Buetzberg</strain>
    </source>
</reference>
<dbReference type="InterPro" id="IPR000911">
    <property type="entry name" value="Ribosomal_uL11"/>
</dbReference>
<dbReference type="Proteomes" id="UP000094707">
    <property type="component" value="Chromosome I"/>
</dbReference>
<evidence type="ECO:0000259" key="8">
    <source>
        <dbReference type="Pfam" id="PF00298"/>
    </source>
</evidence>
<dbReference type="AlphaFoldDB" id="A0A1D3L0B5"/>
<dbReference type="GO" id="GO:0003735">
    <property type="term" value="F:structural constituent of ribosome"/>
    <property type="evidence" value="ECO:0007669"/>
    <property type="project" value="InterPro"/>
</dbReference>
<organism evidence="10 11">
    <name type="scientific">Methanobacterium congolense</name>
    <dbReference type="NCBI Taxonomy" id="118062"/>
    <lineage>
        <taxon>Archaea</taxon>
        <taxon>Methanobacteriati</taxon>
        <taxon>Methanobacteriota</taxon>
        <taxon>Methanomada group</taxon>
        <taxon>Methanobacteria</taxon>
        <taxon>Methanobacteriales</taxon>
        <taxon>Methanobacteriaceae</taxon>
        <taxon>Methanobacterium</taxon>
    </lineage>
</organism>
<evidence type="ECO:0000256" key="6">
    <source>
        <dbReference type="HAMAP-Rule" id="MF_00736"/>
    </source>
</evidence>
<dbReference type="SUPFAM" id="SSF46906">
    <property type="entry name" value="Ribosomal protein L11, C-terminal domain"/>
    <property type="match status" value="1"/>
</dbReference>
<dbReference type="PANTHER" id="PTHR11661:SF1">
    <property type="entry name" value="LARGE RIBOSOMAL SUBUNIT PROTEIN UL11M"/>
    <property type="match status" value="1"/>
</dbReference>
<dbReference type="GO" id="GO:0070180">
    <property type="term" value="F:large ribosomal subunit rRNA binding"/>
    <property type="evidence" value="ECO:0007669"/>
    <property type="project" value="UniProtKB-UniRule"/>
</dbReference>
<dbReference type="SMART" id="SM00649">
    <property type="entry name" value="RL11"/>
    <property type="match status" value="1"/>
</dbReference>
<evidence type="ECO:0000256" key="2">
    <source>
        <dbReference type="ARBA" id="ARBA00022730"/>
    </source>
</evidence>
<keyword evidence="3 6" id="KW-0694">RNA-binding</keyword>
<dbReference type="GeneID" id="30411266"/>
<evidence type="ECO:0000256" key="4">
    <source>
        <dbReference type="ARBA" id="ARBA00022980"/>
    </source>
</evidence>
<dbReference type="Pfam" id="PF03946">
    <property type="entry name" value="Ribosomal_L11_N"/>
    <property type="match status" value="1"/>
</dbReference>
<dbReference type="Gene3D" id="3.30.1550.10">
    <property type="entry name" value="Ribosomal protein L11/L12, N-terminal domain"/>
    <property type="match status" value="1"/>
</dbReference>
<dbReference type="PROSITE" id="PS00359">
    <property type="entry name" value="RIBOSOMAL_L11"/>
    <property type="match status" value="1"/>
</dbReference>
<dbReference type="NCBIfam" id="NF002232">
    <property type="entry name" value="PRK01143.1"/>
    <property type="match status" value="1"/>
</dbReference>
<dbReference type="OrthoDB" id="8842at2157"/>
<dbReference type="Gene3D" id="1.10.10.250">
    <property type="entry name" value="Ribosomal protein L11, C-terminal domain"/>
    <property type="match status" value="1"/>
</dbReference>
<dbReference type="GO" id="GO:0015934">
    <property type="term" value="C:large ribosomal subunit"/>
    <property type="evidence" value="ECO:0007669"/>
    <property type="project" value="TreeGrafter"/>
</dbReference>
<sequence length="162" mass="17414">MAKETVEILIDGGKATPGPPLGPAIGPLGINMMQVVEEINKKTSDFSGMKVPVKVIVDISTREFEVEVGTPPTTALIKDELNIEKGSQDPGVDKVADLKVEQALKIARMKFDALLSNDYKMAAKEVIGTCVSMGLTVEGKDPREVQKEIDEGVYDSVLVQDA</sequence>
<feature type="domain" description="Large ribosomal subunit protein uL11 C-terminal" evidence="8">
    <location>
        <begin position="70"/>
        <end position="137"/>
    </location>
</feature>
<dbReference type="InterPro" id="IPR020784">
    <property type="entry name" value="Ribosomal_uL11_N"/>
</dbReference>
<evidence type="ECO:0000259" key="9">
    <source>
        <dbReference type="Pfam" id="PF03946"/>
    </source>
</evidence>
<keyword evidence="2 6" id="KW-0699">rRNA-binding</keyword>